<evidence type="ECO:0000313" key="4">
    <source>
        <dbReference type="Proteomes" id="UP000240892"/>
    </source>
</evidence>
<dbReference type="PANTHER" id="PTHR43569:SF2">
    <property type="entry name" value="AMIDOHYDROLASE-RELATED DOMAIN-CONTAINING PROTEIN"/>
    <property type="match status" value="1"/>
</dbReference>
<gene>
    <name evidence="3" type="ORF">C8256_02855</name>
</gene>
<feature type="domain" description="Amidohydrolase-related" evidence="2">
    <location>
        <begin position="4"/>
        <end position="283"/>
    </location>
</feature>
<dbReference type="InterPro" id="IPR032466">
    <property type="entry name" value="Metal_Hydrolase"/>
</dbReference>
<dbReference type="EMBL" id="PYHO01000002">
    <property type="protein sequence ID" value="PSR48104.1"/>
    <property type="molecule type" value="Genomic_DNA"/>
</dbReference>
<dbReference type="SUPFAM" id="SSF51556">
    <property type="entry name" value="Metallo-dependent hydrolases"/>
    <property type="match status" value="1"/>
</dbReference>
<dbReference type="InterPro" id="IPR006680">
    <property type="entry name" value="Amidohydro-rel"/>
</dbReference>
<evidence type="ECO:0000313" key="3">
    <source>
        <dbReference type="EMBL" id="PSR48104.1"/>
    </source>
</evidence>
<dbReference type="AlphaFoldDB" id="A0A2T2Y6E0"/>
<keyword evidence="3" id="KW-0378">Hydrolase</keyword>
<dbReference type="RefSeq" id="WP_106924541.1">
    <property type="nucleotide sequence ID" value="NZ_CABMMU010000002.1"/>
</dbReference>
<dbReference type="Gene3D" id="3.20.20.140">
    <property type="entry name" value="Metal-dependent hydrolases"/>
    <property type="match status" value="1"/>
</dbReference>
<organism evidence="3 4">
    <name type="scientific">Kluyvera genomosp. 2</name>
    <dbReference type="NCBI Taxonomy" id="2774054"/>
    <lineage>
        <taxon>Bacteria</taxon>
        <taxon>Pseudomonadati</taxon>
        <taxon>Pseudomonadota</taxon>
        <taxon>Gammaproteobacteria</taxon>
        <taxon>Enterobacterales</taxon>
        <taxon>Enterobacteriaceae</taxon>
        <taxon>Kluyvera</taxon>
    </lineage>
</organism>
<accession>A0A2T2Y6E0</accession>
<protein>
    <submittedName>
        <fullName evidence="3">Amidohydrolase</fullName>
    </submittedName>
</protein>
<comment type="similarity">
    <text evidence="1">Belongs to the metallo-dependent hydrolases superfamily.</text>
</comment>
<evidence type="ECO:0000259" key="2">
    <source>
        <dbReference type="Pfam" id="PF04909"/>
    </source>
</evidence>
<dbReference type="GO" id="GO:0016787">
    <property type="term" value="F:hydrolase activity"/>
    <property type="evidence" value="ECO:0007669"/>
    <property type="project" value="UniProtKB-KW"/>
</dbReference>
<keyword evidence="4" id="KW-1185">Reference proteome</keyword>
<reference evidence="3 4" key="1">
    <citation type="submission" date="2018-03" db="EMBL/GenBank/DDBJ databases">
        <title>First report of an OXA-48+CTX-M-M-producing Kluyvera ascorbata clone recovered from patients admitted in a University Hospital in Madrid, Spain.</title>
        <authorList>
            <person name="Hernandez-Garcia M."/>
            <person name="Leon-Sampedro R."/>
            <person name="Perez-Viso B."/>
            <person name="Morosini M.I."/>
            <person name="Lopez-Fresnena N."/>
            <person name="Coque T.M."/>
            <person name="Bonten M."/>
            <person name="Malhotra-Kumar S."/>
            <person name="Ruiz-Garbajosa P."/>
            <person name="Canton R."/>
        </authorList>
    </citation>
    <scope>NUCLEOTIDE SEQUENCE [LARGE SCALE GENOMIC DNA]</scope>
    <source>
        <strain evidence="3 4">KA2</strain>
    </source>
</reference>
<sequence length="288" mass="32518">MTLIDSHLHLWNPQCLSYPWLNDLPALNQPYLPEQLANVDGAPDMAIVVQADCLIDQALEEVIWLHRIAEHSPIVLAGIVACAPLEHGEAVRPFLRQLREWPLVVGIRRSLQNEPLERFYDADYRAGLLAAAQEGWVIDLCIRADQLLAADNLLNWLFHRCPQAHVVLDHMGKPNITQNGMLEWQQGIMRIAAYPNVSCKLSGLPTEADWQNWTKEQLIPWILHAIDIFGTERCLFGGDWPVVNLAGGYTRWRKCVEESLQLLPISAQQRSAITAQNARRIYSLSSGG</sequence>
<dbReference type="Pfam" id="PF04909">
    <property type="entry name" value="Amidohydro_2"/>
    <property type="match status" value="1"/>
</dbReference>
<dbReference type="InterPro" id="IPR052350">
    <property type="entry name" value="Metallo-dep_Lactonases"/>
</dbReference>
<evidence type="ECO:0000256" key="1">
    <source>
        <dbReference type="ARBA" id="ARBA00038310"/>
    </source>
</evidence>
<proteinExistence type="inferred from homology"/>
<name>A0A2T2Y6E0_9ENTR</name>
<dbReference type="Proteomes" id="UP000240892">
    <property type="component" value="Unassembled WGS sequence"/>
</dbReference>
<comment type="caution">
    <text evidence="3">The sequence shown here is derived from an EMBL/GenBank/DDBJ whole genome shotgun (WGS) entry which is preliminary data.</text>
</comment>
<dbReference type="PANTHER" id="PTHR43569">
    <property type="entry name" value="AMIDOHYDROLASE"/>
    <property type="match status" value="1"/>
</dbReference>